<dbReference type="PANTHER" id="PTHR46388">
    <property type="entry name" value="NHL REPEAT-CONTAINING PROTEIN 2"/>
    <property type="match status" value="1"/>
</dbReference>
<accession>A0A0S4KDW4</accession>
<dbReference type="AlphaFoldDB" id="A0A0S4KDW4"/>
<dbReference type="Gene3D" id="2.120.10.30">
    <property type="entry name" value="TolB, C-terminal domain"/>
    <property type="match status" value="2"/>
</dbReference>
<name>A0A0S4KDW4_BODSA</name>
<feature type="region of interest" description="Disordered" evidence="1">
    <location>
        <begin position="371"/>
        <end position="404"/>
    </location>
</feature>
<evidence type="ECO:0000256" key="2">
    <source>
        <dbReference type="SAM" id="Phobius"/>
    </source>
</evidence>
<evidence type="ECO:0000256" key="1">
    <source>
        <dbReference type="SAM" id="MobiDB-lite"/>
    </source>
</evidence>
<sequence length="1195" mass="126394">MRGIEDVRRKVSLLLRMQLLLSWWYIACCGSRLAVLTETTTPYTTYSSLGAMPDGTSTTGGLVYVSTRGNGVYRISGSSGAVTLVAGSGSLSGYGDGYGGSAKFFYPCGIVGNANGKIAYVTDRDNFRIRAVDLVTGYASTLAGSGVKGAADGVGTSAQFDRSYQIAFHAASGGVLYVSDSDSQRIRKIVLSTVSVTTILAFAGGVTVTNDGAFLYCSGATSIIRMNAVTRTTVTIAGGSVAGIADGVGTAARFYNVYSTVLTPGETGLIVMDSLNRRIRYVDLETMRVSTIAGSGAIGFINGLNLKSGFLCPFASFWHCLTPTKCGVLVSDEVDQGGSALRFVHITVITLTQSNTPTEETTATASMLWTRTPSITPSGEPASSSVTRSSTASPQRSASVTLAESTTVTAATDVATMTSTAGETSTVSISASKATKTLSSVNITLSGSLTITCTKPASSYSQSPPITSSQLTTLSRTGKTNTHRTIPKPSWTITDSTTQWRCHADERAQVTVLLSNHVLPALSASRKPTVTIGMSSVIPAIKVNQTSTALPSTTIATQPVQREVLMGAPLFLVNVTLAASPTAPVLHWTVWNVSTRGFPLLWAYNKSFDAAWHWLCVEPPSDSEGGWLGRNAPLMLDRIVEIEIVMACGGEPGLTLVLRVVAPRYTSEFAENVALAAQISQILSIVSGSSSSGSALGRALATKSMVICDVDTAMDNGVMDFNFIVCPSDALMSDNGAIFESATPAAIPARSALLSNLIVIGTAAVLLMLAGACWAVLQNTSLRFGLLRVMCLPSSLLPVWTAALPSLASSFAVLTAQIASNDHLCLPSDVAMVVAGVVFSLAPASAILALWHRKISAKVTGGASPPIFWECVAIPERPVPPKQRRYAFQRLKLLLIRITRRSWKWGNFTTNTSGELTQPSPLLPTSIALRAAFVLLTDFRLLWYAGAVDQAVLVAVSILSVVSGLDNTNRALCIGCTATVVGLLLAQFVVVARCSPFTSLLSFVFGLVTVLLTCLGVFAQLMFISTSSSSLAGLWMVQASVACTLAVVGLSAMKMLFDASEVLAAVTRRISVVCGCSFGRHSLFQEPGQGKINSEATDVVLMDDCVVSPITSVVMDPPPSVNERDLHVELETLDDDDWWRSGRGLEKLFWKDDGTAKTETKRGIGLSCLRDDAEGDADTMPSTFFHEWQRVRGSL</sequence>
<feature type="transmembrane region" description="Helical" evidence="2">
    <location>
        <begin position="797"/>
        <end position="818"/>
    </location>
</feature>
<feature type="transmembrane region" description="Helical" evidence="2">
    <location>
        <begin position="1030"/>
        <end position="1050"/>
    </location>
</feature>
<reference evidence="4" key="1">
    <citation type="submission" date="2015-09" db="EMBL/GenBank/DDBJ databases">
        <authorList>
            <consortium name="Pathogen Informatics"/>
        </authorList>
    </citation>
    <scope>NUCLEOTIDE SEQUENCE [LARGE SCALE GENOMIC DNA]</scope>
    <source>
        <strain evidence="4">Lake Konstanz</strain>
    </source>
</reference>
<feature type="compositionally biased region" description="Low complexity" evidence="1">
    <location>
        <begin position="382"/>
        <end position="393"/>
    </location>
</feature>
<gene>
    <name evidence="3" type="ORF">BSAL_54120</name>
</gene>
<feature type="transmembrane region" description="Helical" evidence="2">
    <location>
        <begin position="1003"/>
        <end position="1024"/>
    </location>
</feature>
<evidence type="ECO:0000313" key="4">
    <source>
        <dbReference type="Proteomes" id="UP000051952"/>
    </source>
</evidence>
<protein>
    <submittedName>
        <fullName evidence="3">Membrane-associated protein, putative</fullName>
    </submittedName>
</protein>
<feature type="compositionally biased region" description="Low complexity" evidence="1">
    <location>
        <begin position="458"/>
        <end position="470"/>
    </location>
</feature>
<feature type="transmembrane region" description="Helical" evidence="2">
    <location>
        <begin position="830"/>
        <end position="851"/>
    </location>
</feature>
<dbReference type="Proteomes" id="UP000051952">
    <property type="component" value="Unassembled WGS sequence"/>
</dbReference>
<feature type="compositionally biased region" description="Polar residues" evidence="1">
    <location>
        <begin position="471"/>
        <end position="480"/>
    </location>
</feature>
<organism evidence="3 4">
    <name type="scientific">Bodo saltans</name>
    <name type="common">Flagellated protozoan</name>
    <dbReference type="NCBI Taxonomy" id="75058"/>
    <lineage>
        <taxon>Eukaryota</taxon>
        <taxon>Discoba</taxon>
        <taxon>Euglenozoa</taxon>
        <taxon>Kinetoplastea</taxon>
        <taxon>Metakinetoplastina</taxon>
        <taxon>Eubodonida</taxon>
        <taxon>Bodonidae</taxon>
        <taxon>Bodo</taxon>
    </lineage>
</organism>
<keyword evidence="2" id="KW-0472">Membrane</keyword>
<dbReference type="EMBL" id="CYKH01000122">
    <property type="protein sequence ID" value="CUI11647.1"/>
    <property type="molecule type" value="Genomic_DNA"/>
</dbReference>
<dbReference type="OrthoDB" id="273823at2759"/>
<feature type="transmembrane region" description="Helical" evidence="2">
    <location>
        <begin position="753"/>
        <end position="777"/>
    </location>
</feature>
<keyword evidence="4" id="KW-1185">Reference proteome</keyword>
<keyword evidence="2" id="KW-1133">Transmembrane helix</keyword>
<feature type="region of interest" description="Disordered" evidence="1">
    <location>
        <begin position="456"/>
        <end position="487"/>
    </location>
</feature>
<dbReference type="InterPro" id="IPR011042">
    <property type="entry name" value="6-blade_b-propeller_TolB-like"/>
</dbReference>
<proteinExistence type="predicted"/>
<dbReference type="SUPFAM" id="SSF101898">
    <property type="entry name" value="NHL repeat"/>
    <property type="match status" value="1"/>
</dbReference>
<keyword evidence="2" id="KW-0812">Transmembrane</keyword>
<dbReference type="PANTHER" id="PTHR46388:SF2">
    <property type="entry name" value="NHL REPEAT-CONTAINING PROTEIN 2"/>
    <property type="match status" value="1"/>
</dbReference>
<feature type="transmembrane region" description="Helical" evidence="2">
    <location>
        <begin position="941"/>
        <end position="963"/>
    </location>
</feature>
<dbReference type="VEuPathDB" id="TriTrypDB:BSAL_54120"/>
<evidence type="ECO:0000313" key="3">
    <source>
        <dbReference type="EMBL" id="CUI11647.1"/>
    </source>
</evidence>
<feature type="transmembrane region" description="Helical" evidence="2">
    <location>
        <begin position="969"/>
        <end position="991"/>
    </location>
</feature>